<sequence>MYTNFQTCTNQFYHLNDKPELESIRYLVKKHAYEVSYGAKDQKKLKQKEESVCRIQDERQVSLNTYSNLVAIEPHLPRVWAISERRKQIIQNIAKLVSISIIDIQIQAQVDPIEESDITEIDIVENVVQLTRKCGYRSIINILKFIILKLIEKKILNFSNISIRISGDGCNVDRKVKHVLITFNIIDNLANIHKPKHHYTIVLYSGAEDYYFLKNSTRLLNNEFSNWKFLSFCLEFNAPNSTYFCLWYTISKKKHGNLNQEWTIEKNIEVLKINLNTYPGYQHYLLFNMIPLDYWIVDELHLMLCITDWLWDLVLTEIKTIGLFNNTTREIIEQEINKIGIHFQF</sequence>
<dbReference type="Proteomes" id="UP000789901">
    <property type="component" value="Unassembled WGS sequence"/>
</dbReference>
<proteinExistence type="predicted"/>
<dbReference type="EMBL" id="CAJVQB010009942">
    <property type="protein sequence ID" value="CAG8735342.1"/>
    <property type="molecule type" value="Genomic_DNA"/>
</dbReference>
<protein>
    <submittedName>
        <fullName evidence="1">37031_t:CDS:1</fullName>
    </submittedName>
</protein>
<name>A0ABN7V6F5_GIGMA</name>
<evidence type="ECO:0000313" key="1">
    <source>
        <dbReference type="EMBL" id="CAG8735342.1"/>
    </source>
</evidence>
<keyword evidence="2" id="KW-1185">Reference proteome</keyword>
<organism evidence="1 2">
    <name type="scientific">Gigaspora margarita</name>
    <dbReference type="NCBI Taxonomy" id="4874"/>
    <lineage>
        <taxon>Eukaryota</taxon>
        <taxon>Fungi</taxon>
        <taxon>Fungi incertae sedis</taxon>
        <taxon>Mucoromycota</taxon>
        <taxon>Glomeromycotina</taxon>
        <taxon>Glomeromycetes</taxon>
        <taxon>Diversisporales</taxon>
        <taxon>Gigasporaceae</taxon>
        <taxon>Gigaspora</taxon>
    </lineage>
</organism>
<evidence type="ECO:0000313" key="2">
    <source>
        <dbReference type="Proteomes" id="UP000789901"/>
    </source>
</evidence>
<comment type="caution">
    <text evidence="1">The sequence shown here is derived from an EMBL/GenBank/DDBJ whole genome shotgun (WGS) entry which is preliminary data.</text>
</comment>
<gene>
    <name evidence="1" type="ORF">GMARGA_LOCUS14791</name>
</gene>
<reference evidence="1 2" key="1">
    <citation type="submission" date="2021-06" db="EMBL/GenBank/DDBJ databases">
        <authorList>
            <person name="Kallberg Y."/>
            <person name="Tangrot J."/>
            <person name="Rosling A."/>
        </authorList>
    </citation>
    <scope>NUCLEOTIDE SEQUENCE [LARGE SCALE GENOMIC DNA]</scope>
    <source>
        <strain evidence="1 2">120-4 pot B 10/14</strain>
    </source>
</reference>
<accession>A0ABN7V6F5</accession>